<dbReference type="AlphaFoldDB" id="A0A1S8L0H6"/>
<keyword evidence="6" id="KW-0966">Cell projection</keyword>
<dbReference type="InterPro" id="IPR001624">
    <property type="entry name" value="FliE"/>
</dbReference>
<protein>
    <recommendedName>
        <fullName evidence="4 5">Flagellar hook-basal body complex protein FliE</fullName>
    </recommendedName>
</protein>
<evidence type="ECO:0000313" key="7">
    <source>
        <dbReference type="Proteomes" id="UP000190951"/>
    </source>
</evidence>
<dbReference type="EMBL" id="CP096983">
    <property type="protein sequence ID" value="URZ11365.1"/>
    <property type="molecule type" value="Genomic_DNA"/>
</dbReference>
<dbReference type="PRINTS" id="PR01006">
    <property type="entry name" value="FLGHOOKFLIE"/>
</dbReference>
<dbReference type="HAMAP" id="MF_00724">
    <property type="entry name" value="FliE"/>
    <property type="match status" value="1"/>
</dbReference>
<organism evidence="6 7">
    <name type="scientific">Clostridium felsineum</name>
    <dbReference type="NCBI Taxonomy" id="36839"/>
    <lineage>
        <taxon>Bacteria</taxon>
        <taxon>Bacillati</taxon>
        <taxon>Bacillota</taxon>
        <taxon>Clostridia</taxon>
        <taxon>Eubacteriales</taxon>
        <taxon>Clostridiaceae</taxon>
        <taxon>Clostridium</taxon>
    </lineage>
</organism>
<comment type="similarity">
    <text evidence="2 4">Belongs to the FliE family.</text>
</comment>
<reference evidence="6 7" key="1">
    <citation type="submission" date="2022-04" db="EMBL/GenBank/DDBJ databases">
        <title>Genome sequence of C. roseum typestrain.</title>
        <authorList>
            <person name="Poehlein A."/>
            <person name="Schoch T."/>
            <person name="Duerre P."/>
            <person name="Daniel R."/>
        </authorList>
    </citation>
    <scope>NUCLEOTIDE SEQUENCE [LARGE SCALE GENOMIC DNA]</scope>
    <source>
        <strain evidence="6 7">DSM 7320</strain>
    </source>
</reference>
<dbReference type="STRING" id="84029.CROST_37120"/>
<dbReference type="Proteomes" id="UP000190951">
    <property type="component" value="Chromosome"/>
</dbReference>
<keyword evidence="6" id="KW-0969">Cilium</keyword>
<keyword evidence="6" id="KW-0282">Flagellum</keyword>
<keyword evidence="7" id="KW-1185">Reference proteome</keyword>
<evidence type="ECO:0000256" key="2">
    <source>
        <dbReference type="ARBA" id="ARBA00009272"/>
    </source>
</evidence>
<name>A0A1S8L0H6_9CLOT</name>
<dbReference type="PANTHER" id="PTHR34653:SF1">
    <property type="entry name" value="FLAGELLAR HOOK-BASAL BODY COMPLEX PROTEIN FLIE"/>
    <property type="match status" value="1"/>
</dbReference>
<dbReference type="GO" id="GO:0071973">
    <property type="term" value="P:bacterial-type flagellum-dependent cell motility"/>
    <property type="evidence" value="ECO:0007669"/>
    <property type="project" value="InterPro"/>
</dbReference>
<dbReference type="Pfam" id="PF02049">
    <property type="entry name" value="FliE"/>
    <property type="match status" value="1"/>
</dbReference>
<dbReference type="KEGG" id="crw:CROST_020820"/>
<accession>A0A1S8L0H6</accession>
<dbReference type="GO" id="GO:0009425">
    <property type="term" value="C:bacterial-type flagellum basal body"/>
    <property type="evidence" value="ECO:0007669"/>
    <property type="project" value="UniProtKB-SubCell"/>
</dbReference>
<evidence type="ECO:0000313" key="6">
    <source>
        <dbReference type="EMBL" id="URZ11365.1"/>
    </source>
</evidence>
<proteinExistence type="inferred from homology"/>
<evidence type="ECO:0000256" key="3">
    <source>
        <dbReference type="ARBA" id="ARBA00023143"/>
    </source>
</evidence>
<dbReference type="RefSeq" id="WP_077832689.1">
    <property type="nucleotide sequence ID" value="NZ_CP096983.1"/>
</dbReference>
<dbReference type="GO" id="GO:0003774">
    <property type="term" value="F:cytoskeletal motor activity"/>
    <property type="evidence" value="ECO:0007669"/>
    <property type="project" value="InterPro"/>
</dbReference>
<dbReference type="GO" id="GO:0005198">
    <property type="term" value="F:structural molecule activity"/>
    <property type="evidence" value="ECO:0007669"/>
    <property type="project" value="UniProtKB-UniRule"/>
</dbReference>
<keyword evidence="3 4" id="KW-0975">Bacterial flagellum</keyword>
<gene>
    <name evidence="4 6" type="primary">fliE</name>
    <name evidence="6" type="ORF">CROST_020820</name>
</gene>
<evidence type="ECO:0000256" key="1">
    <source>
        <dbReference type="ARBA" id="ARBA00004117"/>
    </source>
</evidence>
<comment type="subcellular location">
    <subcellularLocation>
        <location evidence="1 4">Bacterial flagellum basal body</location>
    </subcellularLocation>
</comment>
<sequence length="111" mass="12365">MRVDEFIPENMKNILAGSLPNNNVIGGNKANEDQNSTGSVDFGSILNEKLQQVNDKQIDADNTTNDFVKGDDVDVHKVMLSTEEAKLSLELAVQMRNKLVDAYQELNRTQL</sequence>
<evidence type="ECO:0000256" key="4">
    <source>
        <dbReference type="HAMAP-Rule" id="MF_00724"/>
    </source>
</evidence>
<dbReference type="PANTHER" id="PTHR34653">
    <property type="match status" value="1"/>
</dbReference>
<evidence type="ECO:0000256" key="5">
    <source>
        <dbReference type="NCBIfam" id="TIGR00205"/>
    </source>
</evidence>
<dbReference type="NCBIfam" id="TIGR00205">
    <property type="entry name" value="fliE"/>
    <property type="match status" value="1"/>
</dbReference>